<dbReference type="PANTHER" id="PTHR12874">
    <property type="entry name" value="F-BOX ONLY PROTEIN 48-RELATED"/>
    <property type="match status" value="1"/>
</dbReference>
<dbReference type="InterPro" id="IPR036047">
    <property type="entry name" value="F-box-like_dom_sf"/>
</dbReference>
<feature type="compositionally biased region" description="Basic residues" evidence="2">
    <location>
        <begin position="1"/>
        <end position="13"/>
    </location>
</feature>
<dbReference type="Pfam" id="PF12937">
    <property type="entry name" value="F-box-like"/>
    <property type="match status" value="1"/>
</dbReference>
<feature type="region of interest" description="Disordered" evidence="2">
    <location>
        <begin position="59"/>
        <end position="129"/>
    </location>
</feature>
<dbReference type="PROSITE" id="PS50181">
    <property type="entry name" value="FBOX"/>
    <property type="match status" value="1"/>
</dbReference>
<dbReference type="InterPro" id="IPR001810">
    <property type="entry name" value="F-box_dom"/>
</dbReference>
<dbReference type="GO" id="GO:0031146">
    <property type="term" value="P:SCF-dependent proteasomal ubiquitin-dependent protein catabolic process"/>
    <property type="evidence" value="ECO:0007669"/>
    <property type="project" value="TreeGrafter"/>
</dbReference>
<reference evidence="4" key="1">
    <citation type="submission" date="2018-10" db="EMBL/GenBank/DDBJ databases">
        <title>Transcriptome assembly of Aceria tosichella (Wheat curl mite) Type 2.</title>
        <authorList>
            <person name="Scully E.D."/>
            <person name="Geib S.M."/>
            <person name="Palmer N.A."/>
            <person name="Gupta A.K."/>
            <person name="Sarath G."/>
            <person name="Tatineni S."/>
        </authorList>
    </citation>
    <scope>NUCLEOTIDE SEQUENCE</scope>
    <source>
        <strain evidence="4">LincolnNE</strain>
    </source>
</reference>
<sequence length="544" mass="63512">MTRHRSGNRRKPKQLCEPNPKPPNILQTNRGMNEYKGDESGEVAELTNIKSLLIDDTAAPKAGTSTSTDDNPNTVALHDELDSFRQRWKRELGSKDSDQPTKHQTDRLSNSNGRDDEDEGKENKTKSQGLMAKEFYAAIVNPPDNPRDVYELAKKLFLMGVQLEQDDMHYESIRYYKQAMHLYPDIERQIFREQSAASTRSNIENSSEAEAEKAEKKSTPDDGEEEKSPLYERISSALSESFDTNGFYYCRPTQKHKAGVKHISDLPHDLLLQIFRYVVGQALDLASLEMLGSVCRGFFLLSRDSSLWRSICYRTWGSKILLNIDQSRPNRKQIDWRQMYLERPRVNFDGIYISRTRYIRQGDVGFQDMTYRPFHVIRYYRYLRFFPDKRVLILTTNEEPERIIPIFRNALHAKQFSPELSILEGSYELINTNQLVIVAEKDFTIEKSQGQQISLSQKRQARFHWSRQTPLSQRFDYKFELKTMASRPYRNNILKWIEYNITSRLETGSEEITEFDLCPDSFPNLLFSRVKTFNLRQTEPLASH</sequence>
<name>A0A6G1SL06_9ACAR</name>
<feature type="compositionally biased region" description="Basic and acidic residues" evidence="2">
    <location>
        <begin position="77"/>
        <end position="106"/>
    </location>
</feature>
<dbReference type="Pfam" id="PF19270">
    <property type="entry name" value="FBO_C"/>
    <property type="match status" value="1"/>
</dbReference>
<feature type="compositionally biased region" description="Polar residues" evidence="2">
    <location>
        <begin position="63"/>
        <end position="74"/>
    </location>
</feature>
<dbReference type="GO" id="GO:0019005">
    <property type="term" value="C:SCF ubiquitin ligase complex"/>
    <property type="evidence" value="ECO:0007669"/>
    <property type="project" value="TreeGrafter"/>
</dbReference>
<feature type="region of interest" description="Disordered" evidence="2">
    <location>
        <begin position="1"/>
        <end position="41"/>
    </location>
</feature>
<dbReference type="AlphaFoldDB" id="A0A6G1SL06"/>
<evidence type="ECO:0000313" key="4">
    <source>
        <dbReference type="EMBL" id="MDE50590.1"/>
    </source>
</evidence>
<keyword evidence="1" id="KW-0833">Ubl conjugation pathway</keyword>
<accession>A0A6G1SL06</accession>
<proteinExistence type="predicted"/>
<protein>
    <submittedName>
        <fullName evidence="4">F-box only protein 9</fullName>
    </submittedName>
</protein>
<dbReference type="SUPFAM" id="SSF81383">
    <property type="entry name" value="F-box domain"/>
    <property type="match status" value="1"/>
</dbReference>
<organism evidence="4">
    <name type="scientific">Aceria tosichella</name>
    <name type="common">wheat curl mite</name>
    <dbReference type="NCBI Taxonomy" id="561515"/>
    <lineage>
        <taxon>Eukaryota</taxon>
        <taxon>Metazoa</taxon>
        <taxon>Ecdysozoa</taxon>
        <taxon>Arthropoda</taxon>
        <taxon>Chelicerata</taxon>
        <taxon>Arachnida</taxon>
        <taxon>Acari</taxon>
        <taxon>Acariformes</taxon>
        <taxon>Trombidiformes</taxon>
        <taxon>Prostigmata</taxon>
        <taxon>Eupodina</taxon>
        <taxon>Eriophyoidea</taxon>
        <taxon>Eriophyidae</taxon>
        <taxon>Eriophyinae</taxon>
        <taxon>Aceriini</taxon>
        <taxon>Aceria</taxon>
    </lineage>
</organism>
<dbReference type="GO" id="GO:0005737">
    <property type="term" value="C:cytoplasm"/>
    <property type="evidence" value="ECO:0007669"/>
    <property type="project" value="TreeGrafter"/>
</dbReference>
<evidence type="ECO:0000256" key="1">
    <source>
        <dbReference type="ARBA" id="ARBA00022786"/>
    </source>
</evidence>
<feature type="compositionally biased region" description="Basic and acidic residues" evidence="2">
    <location>
        <begin position="210"/>
        <end position="229"/>
    </location>
</feature>
<feature type="region of interest" description="Disordered" evidence="2">
    <location>
        <begin position="197"/>
        <end position="229"/>
    </location>
</feature>
<feature type="domain" description="F-box" evidence="3">
    <location>
        <begin position="260"/>
        <end position="311"/>
    </location>
</feature>
<dbReference type="PANTHER" id="PTHR12874:SF29">
    <property type="entry name" value="F-BOX ONLY PROTEIN 9"/>
    <property type="match status" value="1"/>
</dbReference>
<dbReference type="InterPro" id="IPR045464">
    <property type="entry name" value="Hrt3/FBXO9_C"/>
</dbReference>
<gene>
    <name evidence="4" type="primary">FBXO9</name>
    <name evidence="4" type="ORF">g.17430</name>
</gene>
<evidence type="ECO:0000259" key="3">
    <source>
        <dbReference type="PROSITE" id="PS50181"/>
    </source>
</evidence>
<dbReference type="EMBL" id="GGYP01005819">
    <property type="protein sequence ID" value="MDE50590.1"/>
    <property type="molecule type" value="Transcribed_RNA"/>
</dbReference>
<evidence type="ECO:0000256" key="2">
    <source>
        <dbReference type="SAM" id="MobiDB-lite"/>
    </source>
</evidence>
<dbReference type="CDD" id="cd22089">
    <property type="entry name" value="F-box_FBXO9"/>
    <property type="match status" value="1"/>
</dbReference>
<dbReference type="Gene3D" id="1.20.1280.50">
    <property type="match status" value="1"/>
</dbReference>